<feature type="domain" description="HAMP" evidence="8">
    <location>
        <begin position="311"/>
        <end position="363"/>
    </location>
</feature>
<comment type="caution">
    <text evidence="9">The sequence shown here is derived from an EMBL/GenBank/DDBJ whole genome shotgun (WGS) entry which is preliminary data.</text>
</comment>
<dbReference type="GO" id="GO:0007165">
    <property type="term" value="P:signal transduction"/>
    <property type="evidence" value="ECO:0007669"/>
    <property type="project" value="UniProtKB-KW"/>
</dbReference>
<dbReference type="SUPFAM" id="SSF58104">
    <property type="entry name" value="Methyl-accepting chemotaxis protein (MCP) signaling domain"/>
    <property type="match status" value="1"/>
</dbReference>
<dbReference type="InterPro" id="IPR051310">
    <property type="entry name" value="MCP_chemotaxis"/>
</dbReference>
<feature type="domain" description="Methyl-accepting transducer" evidence="7">
    <location>
        <begin position="368"/>
        <end position="583"/>
    </location>
</feature>
<feature type="compositionally biased region" description="Polar residues" evidence="5">
    <location>
        <begin position="383"/>
        <end position="394"/>
    </location>
</feature>
<dbReference type="Pfam" id="PF00015">
    <property type="entry name" value="MCPsignal"/>
    <property type="match status" value="1"/>
</dbReference>
<evidence type="ECO:0000256" key="4">
    <source>
        <dbReference type="PROSITE-ProRule" id="PRU00284"/>
    </source>
</evidence>
<dbReference type="PROSITE" id="PS50111">
    <property type="entry name" value="CHEMOTAXIS_TRANSDUC_2"/>
    <property type="match status" value="1"/>
</dbReference>
<dbReference type="AlphaFoldDB" id="A0A4R6E127"/>
<keyword evidence="6" id="KW-0472">Membrane</keyword>
<dbReference type="SMART" id="SM00283">
    <property type="entry name" value="MA"/>
    <property type="match status" value="1"/>
</dbReference>
<organism evidence="9 10">
    <name type="scientific">Azoarcus indigens</name>
    <dbReference type="NCBI Taxonomy" id="29545"/>
    <lineage>
        <taxon>Bacteria</taxon>
        <taxon>Pseudomonadati</taxon>
        <taxon>Pseudomonadota</taxon>
        <taxon>Betaproteobacteria</taxon>
        <taxon>Rhodocyclales</taxon>
        <taxon>Zoogloeaceae</taxon>
        <taxon>Azoarcus</taxon>
    </lineage>
</organism>
<dbReference type="EMBL" id="SNVV01000007">
    <property type="protein sequence ID" value="TDN51416.1"/>
    <property type="molecule type" value="Genomic_DNA"/>
</dbReference>
<comment type="subcellular location">
    <subcellularLocation>
        <location evidence="1">Membrane</location>
    </subcellularLocation>
</comment>
<evidence type="ECO:0000256" key="5">
    <source>
        <dbReference type="SAM" id="MobiDB-lite"/>
    </source>
</evidence>
<gene>
    <name evidence="9" type="ORF">C7389_107151</name>
</gene>
<dbReference type="GO" id="GO:0004888">
    <property type="term" value="F:transmembrane signaling receptor activity"/>
    <property type="evidence" value="ECO:0007669"/>
    <property type="project" value="TreeGrafter"/>
</dbReference>
<proteinExistence type="inferred from homology"/>
<sequence length="609" mass="64145">MHRLGILARFALFGFLPLTIALVIGAVILAISETNRIGDDVALQSERSATAIISLLQVTDTLTGEQVRTSMKLFRDRSAMSGPAALAGRASVAGRDVPALFFGSQAQTDATALVDQVTAMAGGTATLFVRDGKDFVRIATNVLREGKRAIGTVLDSQGAAWKALNAGQAYYGQVGILGSPYLTGYEPIRNGAGEIIGAWYVGFKADLPILKDQVGKAERFGSGFVALLDDKGQPFLWTAGQDAKGIADRLANTAGWTVQRQPFPAWGFSVAVGSNDAEVRMAGWTRALPVLIGGLLFAAALLALLTLVLRRVVLRPVQEAMNAANALAEGDLTVRIEVRSGDEVGQLLAAMQNMVAQLSRIISEIRSAADNLSSASEEVSSTAQSLSQGASEQAASVEEISSTLEETTSSVVQNTENAKITDDIASKAAGEASEGGSAVKETVTAMQAIAEKIGIVDDIAYQTNLLALNAAIEAARAGEHGKGFAVVAAEVRKLAERSQVAAREIRELAGSSVKLADKAGRLLEQMLPSIRKTSELVQEISSSSEEQSTGVSQINQAIGQLNRVTQHSASASEELAATSEEMGAQAQQLQELMLFFRTDDKRPSGAQRA</sequence>
<evidence type="ECO:0000313" key="9">
    <source>
        <dbReference type="EMBL" id="TDN51416.1"/>
    </source>
</evidence>
<dbReference type="SUPFAM" id="SSF103190">
    <property type="entry name" value="Sensory domain-like"/>
    <property type="match status" value="1"/>
</dbReference>
<dbReference type="PANTHER" id="PTHR43531">
    <property type="entry name" value="PROTEIN ICFG"/>
    <property type="match status" value="1"/>
</dbReference>
<accession>A0A4R6E127</accession>
<feature type="transmembrane region" description="Helical" evidence="6">
    <location>
        <begin position="288"/>
        <end position="309"/>
    </location>
</feature>
<keyword evidence="4" id="KW-0807">Transducer</keyword>
<dbReference type="FunFam" id="1.10.287.950:FF:000001">
    <property type="entry name" value="Methyl-accepting chemotaxis sensory transducer"/>
    <property type="match status" value="1"/>
</dbReference>
<keyword evidence="10" id="KW-1185">Reference proteome</keyword>
<keyword evidence="6" id="KW-1133">Transmembrane helix</keyword>
<keyword evidence="2" id="KW-0145">Chemotaxis</keyword>
<evidence type="ECO:0000259" key="7">
    <source>
        <dbReference type="PROSITE" id="PS50111"/>
    </source>
</evidence>
<dbReference type="OrthoDB" id="9763018at2"/>
<feature type="transmembrane region" description="Helical" evidence="6">
    <location>
        <begin position="6"/>
        <end position="31"/>
    </location>
</feature>
<dbReference type="InterPro" id="IPR033462">
    <property type="entry name" value="Cache_3-Cache_2"/>
</dbReference>
<comment type="similarity">
    <text evidence="3">Belongs to the methyl-accepting chemotaxis (MCP) protein family.</text>
</comment>
<name>A0A4R6E127_9RHOO</name>
<dbReference type="InterPro" id="IPR029151">
    <property type="entry name" value="Sensor-like_sf"/>
</dbReference>
<dbReference type="CDD" id="cd06225">
    <property type="entry name" value="HAMP"/>
    <property type="match status" value="1"/>
</dbReference>
<evidence type="ECO:0000259" key="8">
    <source>
        <dbReference type="PROSITE" id="PS50885"/>
    </source>
</evidence>
<dbReference type="Gene3D" id="1.10.287.950">
    <property type="entry name" value="Methyl-accepting chemotaxis protein"/>
    <property type="match status" value="1"/>
</dbReference>
<feature type="compositionally biased region" description="Low complexity" evidence="5">
    <location>
        <begin position="396"/>
        <end position="412"/>
    </location>
</feature>
<dbReference type="Proteomes" id="UP000295129">
    <property type="component" value="Unassembled WGS sequence"/>
</dbReference>
<dbReference type="InterPro" id="IPR004089">
    <property type="entry name" value="MCPsignal_dom"/>
</dbReference>
<evidence type="ECO:0000256" key="6">
    <source>
        <dbReference type="SAM" id="Phobius"/>
    </source>
</evidence>
<dbReference type="InterPro" id="IPR003660">
    <property type="entry name" value="HAMP_dom"/>
</dbReference>
<dbReference type="PANTHER" id="PTHR43531:SF11">
    <property type="entry name" value="METHYL-ACCEPTING CHEMOTAXIS PROTEIN 3"/>
    <property type="match status" value="1"/>
</dbReference>
<dbReference type="PROSITE" id="PS50885">
    <property type="entry name" value="HAMP"/>
    <property type="match status" value="1"/>
</dbReference>
<dbReference type="GO" id="GO:0006935">
    <property type="term" value="P:chemotaxis"/>
    <property type="evidence" value="ECO:0007669"/>
    <property type="project" value="UniProtKB-KW"/>
</dbReference>
<protein>
    <submittedName>
        <fullName evidence="9">Methyl-accepting chemotaxis protein</fullName>
    </submittedName>
</protein>
<evidence type="ECO:0000256" key="2">
    <source>
        <dbReference type="ARBA" id="ARBA00022500"/>
    </source>
</evidence>
<keyword evidence="6" id="KW-0812">Transmembrane</keyword>
<dbReference type="Pfam" id="PF00672">
    <property type="entry name" value="HAMP"/>
    <property type="match status" value="1"/>
</dbReference>
<dbReference type="RefSeq" id="WP_133590975.1">
    <property type="nucleotide sequence ID" value="NZ_SNVV01000007.1"/>
</dbReference>
<evidence type="ECO:0000313" key="10">
    <source>
        <dbReference type="Proteomes" id="UP000295129"/>
    </source>
</evidence>
<feature type="region of interest" description="Disordered" evidence="5">
    <location>
        <begin position="383"/>
        <end position="416"/>
    </location>
</feature>
<dbReference type="SMART" id="SM00304">
    <property type="entry name" value="HAMP"/>
    <property type="match status" value="1"/>
</dbReference>
<reference evidence="9 10" key="1">
    <citation type="submission" date="2019-03" db="EMBL/GenBank/DDBJ databases">
        <title>Genomic Encyclopedia of Type Strains, Phase IV (KMG-IV): sequencing the most valuable type-strain genomes for metagenomic binning, comparative biology and taxonomic classification.</title>
        <authorList>
            <person name="Goeker M."/>
        </authorList>
    </citation>
    <scope>NUCLEOTIDE SEQUENCE [LARGE SCALE GENOMIC DNA]</scope>
    <source>
        <strain evidence="9 10">DSM 12121</strain>
    </source>
</reference>
<evidence type="ECO:0000256" key="3">
    <source>
        <dbReference type="ARBA" id="ARBA00029447"/>
    </source>
</evidence>
<dbReference type="GO" id="GO:0005886">
    <property type="term" value="C:plasma membrane"/>
    <property type="evidence" value="ECO:0007669"/>
    <property type="project" value="TreeGrafter"/>
</dbReference>
<evidence type="ECO:0000256" key="1">
    <source>
        <dbReference type="ARBA" id="ARBA00004370"/>
    </source>
</evidence>
<dbReference type="Pfam" id="PF17201">
    <property type="entry name" value="Cache_3-Cache_2"/>
    <property type="match status" value="1"/>
</dbReference>